<dbReference type="AlphaFoldDB" id="D8PZ21"/>
<sequence>MSSTFLEPSHRLASEGKDEYISFEHIVTIEGLKEPATALAMSPDGRFVVAAGEPLCLNHKYRSLIDISTHANRDVYSLVIGTFHGEVHLWHMKGECVEAITVSPPIKLQAEVTDIAISKALLSKDAHSTLVAVACSDGTITILKLRSKGFDADAMFSVKLDDPNFLPKSVSFANPQLPSTTDFDFRDLVVFAYQGGGMASIAMLQSGSHFVAHTGSRYELISLVDGKAIRAFASGPCLTLLAKRPLLSQQDSVFVGGTDEGRALVFDLATGKCLQELECRDGPIQLTSTCTFLDSHWLALAGGCPAGGSQIVVYKANRQPVIEPAISPEKSPKRDIWWLFSVASTIALVLVVGYRGWKGHPDLLDQNMGETKARWSASEKIPLAGDLNGVLSTSDDEARAVGHNEIWSASNEVSQAGTPHDIRVPDDDEPHADGFDQLWNTDDEVSSTGISAETSAPNDDEPYAVEDIWAAGGESSHVVKLDEMRSAGNEVSHAGDLKEVTSASNDLSSTSDISNLAVCRNAPHAQETYCTANHDSIHAYENDYN</sequence>
<dbReference type="GeneID" id="9585305"/>
<dbReference type="HOGENOM" id="CLU_499818_0_0_1"/>
<feature type="compositionally biased region" description="Polar residues" evidence="1">
    <location>
        <begin position="407"/>
        <end position="417"/>
    </location>
</feature>
<evidence type="ECO:0008006" key="4">
    <source>
        <dbReference type="Google" id="ProtNLM"/>
    </source>
</evidence>
<organism evidence="3">
    <name type="scientific">Schizophyllum commune (strain H4-8 / FGSC 9210)</name>
    <name type="common">Split gill fungus</name>
    <dbReference type="NCBI Taxonomy" id="578458"/>
    <lineage>
        <taxon>Eukaryota</taxon>
        <taxon>Fungi</taxon>
        <taxon>Dikarya</taxon>
        <taxon>Basidiomycota</taxon>
        <taxon>Agaricomycotina</taxon>
        <taxon>Agaricomycetes</taxon>
        <taxon>Agaricomycetidae</taxon>
        <taxon>Agaricales</taxon>
        <taxon>Schizophyllaceae</taxon>
        <taxon>Schizophyllum</taxon>
    </lineage>
</organism>
<feature type="compositionally biased region" description="Polar residues" evidence="1">
    <location>
        <begin position="446"/>
        <end position="457"/>
    </location>
</feature>
<dbReference type="OrthoDB" id="3238562at2759"/>
<proteinExistence type="predicted"/>
<dbReference type="RefSeq" id="XP_003033698.1">
    <property type="nucleotide sequence ID" value="XM_003033652.1"/>
</dbReference>
<gene>
    <name evidence="2" type="ORF">SCHCODRAFT_233216</name>
</gene>
<dbReference type="InterPro" id="IPR015943">
    <property type="entry name" value="WD40/YVTN_repeat-like_dom_sf"/>
</dbReference>
<evidence type="ECO:0000313" key="2">
    <source>
        <dbReference type="EMBL" id="EFI98795.1"/>
    </source>
</evidence>
<dbReference type="EMBL" id="GL377304">
    <property type="protein sequence ID" value="EFI98795.1"/>
    <property type="molecule type" value="Genomic_DNA"/>
</dbReference>
<name>D8PZ21_SCHCM</name>
<keyword evidence="3" id="KW-1185">Reference proteome</keyword>
<evidence type="ECO:0000256" key="1">
    <source>
        <dbReference type="SAM" id="MobiDB-lite"/>
    </source>
</evidence>
<reference evidence="2 3" key="1">
    <citation type="journal article" date="2010" name="Nat. Biotechnol.">
        <title>Genome sequence of the model mushroom Schizophyllum commune.</title>
        <authorList>
            <person name="Ohm R.A."/>
            <person name="de Jong J.F."/>
            <person name="Lugones L.G."/>
            <person name="Aerts A."/>
            <person name="Kothe E."/>
            <person name="Stajich J.E."/>
            <person name="de Vries R.P."/>
            <person name="Record E."/>
            <person name="Levasseur A."/>
            <person name="Baker S.E."/>
            <person name="Bartholomew K.A."/>
            <person name="Coutinho P.M."/>
            <person name="Erdmann S."/>
            <person name="Fowler T.J."/>
            <person name="Gathman A.C."/>
            <person name="Lombard V."/>
            <person name="Henrissat B."/>
            <person name="Knabe N."/>
            <person name="Kuees U."/>
            <person name="Lilly W.W."/>
            <person name="Lindquist E."/>
            <person name="Lucas S."/>
            <person name="Magnuson J.K."/>
            <person name="Piumi F."/>
            <person name="Raudaskoski M."/>
            <person name="Salamov A."/>
            <person name="Schmutz J."/>
            <person name="Schwarze F.W.M.R."/>
            <person name="vanKuyk P.A."/>
            <person name="Horton J.S."/>
            <person name="Grigoriev I.V."/>
            <person name="Woesten H.A.B."/>
        </authorList>
    </citation>
    <scope>NUCLEOTIDE SEQUENCE [LARGE SCALE GENOMIC DNA]</scope>
    <source>
        <strain evidence="3">H4-8 / FGSC 9210</strain>
    </source>
</reference>
<evidence type="ECO:0000313" key="3">
    <source>
        <dbReference type="Proteomes" id="UP000007431"/>
    </source>
</evidence>
<dbReference type="STRING" id="578458.D8PZ21"/>
<dbReference type="InParanoid" id="D8PZ21"/>
<dbReference type="InterPro" id="IPR036322">
    <property type="entry name" value="WD40_repeat_dom_sf"/>
</dbReference>
<dbReference type="VEuPathDB" id="FungiDB:SCHCODRAFT_02664037"/>
<dbReference type="Proteomes" id="UP000007431">
    <property type="component" value="Unassembled WGS sequence"/>
</dbReference>
<accession>D8PZ21</accession>
<protein>
    <recommendedName>
        <fullName evidence="4">WD40 repeat-like protein</fullName>
    </recommendedName>
</protein>
<feature type="region of interest" description="Disordered" evidence="1">
    <location>
        <begin position="406"/>
        <end position="460"/>
    </location>
</feature>
<dbReference type="Gene3D" id="2.130.10.10">
    <property type="entry name" value="YVTN repeat-like/Quinoprotein amine dehydrogenase"/>
    <property type="match status" value="1"/>
</dbReference>
<dbReference type="SUPFAM" id="SSF50978">
    <property type="entry name" value="WD40 repeat-like"/>
    <property type="match status" value="1"/>
</dbReference>
<dbReference type="KEGG" id="scm:SCHCO_02664037"/>